<sequence length="481" mass="53804">MNSATWRIPCRRWVHAHSRSSSLLAQLPLLYPPSTRLLDAIRYASTKTPASSSNNTSRRPSGPKIRGHAAVFLERDLPAPQIAQIFGTATISAEQGNRILRALQEQRLSGTLDLPLPAEIARVAPPHIVDYGLAWLRRTHPLDEDAAILARIEREEQEEEEQLIRRAEELGLYKPQSGKFGTSTAREGDVYGSSILEEVRKKNMKESKETEEERRQEWLDGEAKRTEELQAQAKKFKDIQMYEPQELVEARPRADPTLRPALAWIQQQHLRATSTDADASNLTTARRLLPSLGVVVLTVGLCYLYSETYEEPRREQRMWPDIKPAAATVVALALPLYLPAMHEEIGRGDFIAAYLSSGAFATFGSFAIRVLSNHLSVSSLGASGAISGIVAMWCVLHSNDKLTIAFLPREWQDKISASGSTFLCAIILGELLNFIPAFRFFAVDLWSHLAGYGAGIALGLLWKEKKARERRNNPQSWLKSF</sequence>
<keyword evidence="6 9" id="KW-0472">Membrane</keyword>
<dbReference type="AlphaFoldDB" id="C5G0L7"/>
<evidence type="ECO:0000256" key="2">
    <source>
        <dbReference type="ARBA" id="ARBA00009045"/>
    </source>
</evidence>
<feature type="region of interest" description="Disordered" evidence="8">
    <location>
        <begin position="202"/>
        <end position="223"/>
    </location>
</feature>
<dbReference type="Gene3D" id="1.20.1540.10">
    <property type="entry name" value="Rhomboid-like"/>
    <property type="match status" value="1"/>
</dbReference>
<dbReference type="SUPFAM" id="SSF144091">
    <property type="entry name" value="Rhomboid-like"/>
    <property type="match status" value="1"/>
</dbReference>
<dbReference type="GO" id="GO:0006465">
    <property type="term" value="P:signal peptide processing"/>
    <property type="evidence" value="ECO:0007669"/>
    <property type="project" value="TreeGrafter"/>
</dbReference>
<dbReference type="EMBL" id="DS995709">
    <property type="protein sequence ID" value="EEQ35670.1"/>
    <property type="molecule type" value="Genomic_DNA"/>
</dbReference>
<evidence type="ECO:0000259" key="10">
    <source>
        <dbReference type="Pfam" id="PF01694"/>
    </source>
</evidence>
<organism evidence="11 12">
    <name type="scientific">Arthroderma otae (strain ATCC MYA-4605 / CBS 113480)</name>
    <name type="common">Microsporum canis</name>
    <dbReference type="NCBI Taxonomy" id="554155"/>
    <lineage>
        <taxon>Eukaryota</taxon>
        <taxon>Fungi</taxon>
        <taxon>Dikarya</taxon>
        <taxon>Ascomycota</taxon>
        <taxon>Pezizomycotina</taxon>
        <taxon>Eurotiomycetes</taxon>
        <taxon>Eurotiomycetidae</taxon>
        <taxon>Onygenales</taxon>
        <taxon>Arthrodermataceae</taxon>
        <taxon>Microsporum</taxon>
    </lineage>
</organism>
<evidence type="ECO:0000256" key="9">
    <source>
        <dbReference type="SAM" id="Phobius"/>
    </source>
</evidence>
<comment type="similarity">
    <text evidence="2">Belongs to the peptidase S54 family.</text>
</comment>
<dbReference type="OrthoDB" id="10260614at2759"/>
<dbReference type="Pfam" id="PF01694">
    <property type="entry name" value="Rhomboid"/>
    <property type="match status" value="1"/>
</dbReference>
<dbReference type="GO" id="GO:0016020">
    <property type="term" value="C:membrane"/>
    <property type="evidence" value="ECO:0007669"/>
    <property type="project" value="UniProtKB-SubCell"/>
</dbReference>
<evidence type="ECO:0000256" key="4">
    <source>
        <dbReference type="ARBA" id="ARBA00022801"/>
    </source>
</evidence>
<evidence type="ECO:0000256" key="5">
    <source>
        <dbReference type="ARBA" id="ARBA00022989"/>
    </source>
</evidence>
<keyword evidence="12" id="KW-1185">Reference proteome</keyword>
<keyword evidence="5 9" id="KW-1133">Transmembrane helix</keyword>
<accession>C5G0L7</accession>
<comment type="subcellular location">
    <subcellularLocation>
        <location evidence="1">Membrane</location>
        <topology evidence="1">Multi-pass membrane protein</topology>
    </subcellularLocation>
</comment>
<name>C5G0L7_ARTOC</name>
<dbReference type="Proteomes" id="UP000002035">
    <property type="component" value="Unassembled WGS sequence"/>
</dbReference>
<protein>
    <recommendedName>
        <fullName evidence="10">Peptidase S54 rhomboid domain-containing protein</fullName>
    </recommendedName>
</protein>
<dbReference type="HOGENOM" id="CLU_026938_0_0_1"/>
<dbReference type="RefSeq" id="XP_002842658.1">
    <property type="nucleotide sequence ID" value="XM_002842612.1"/>
</dbReference>
<feature type="transmembrane region" description="Helical" evidence="9">
    <location>
        <begin position="350"/>
        <end position="371"/>
    </location>
</feature>
<dbReference type="GO" id="GO:0004252">
    <property type="term" value="F:serine-type endopeptidase activity"/>
    <property type="evidence" value="ECO:0007669"/>
    <property type="project" value="InterPro"/>
</dbReference>
<evidence type="ECO:0000256" key="6">
    <source>
        <dbReference type="ARBA" id="ARBA00023136"/>
    </source>
</evidence>
<evidence type="ECO:0000256" key="8">
    <source>
        <dbReference type="SAM" id="MobiDB-lite"/>
    </source>
</evidence>
<reference evidence="12" key="1">
    <citation type="journal article" date="2012" name="MBio">
        <title>Comparative genome analysis of Trichophyton rubrum and related dermatophytes reveals candidate genes involved in infection.</title>
        <authorList>
            <person name="Martinez D.A."/>
            <person name="Oliver B.G."/>
            <person name="Graeser Y."/>
            <person name="Goldberg J.M."/>
            <person name="Li W."/>
            <person name="Martinez-Rossi N.M."/>
            <person name="Monod M."/>
            <person name="Shelest E."/>
            <person name="Barton R.C."/>
            <person name="Birch E."/>
            <person name="Brakhage A.A."/>
            <person name="Chen Z."/>
            <person name="Gurr S.J."/>
            <person name="Heiman D."/>
            <person name="Heitman J."/>
            <person name="Kosti I."/>
            <person name="Rossi A."/>
            <person name="Saif S."/>
            <person name="Samalova M."/>
            <person name="Saunders C.W."/>
            <person name="Shea T."/>
            <person name="Summerbell R.C."/>
            <person name="Xu J."/>
            <person name="Young S."/>
            <person name="Zeng Q."/>
            <person name="Birren B.W."/>
            <person name="Cuomo C.A."/>
            <person name="White T.C."/>
        </authorList>
    </citation>
    <scope>NUCLEOTIDE SEQUENCE [LARGE SCALE GENOMIC DNA]</scope>
    <source>
        <strain evidence="12">ATCC MYA-4605 / CBS 113480</strain>
    </source>
</reference>
<dbReference type="VEuPathDB" id="FungiDB:MCYG_08489"/>
<feature type="transmembrane region" description="Helical" evidence="9">
    <location>
        <begin position="288"/>
        <end position="306"/>
    </location>
</feature>
<dbReference type="GeneID" id="9224074"/>
<evidence type="ECO:0000313" key="12">
    <source>
        <dbReference type="Proteomes" id="UP000002035"/>
    </source>
</evidence>
<feature type="transmembrane region" description="Helical" evidence="9">
    <location>
        <begin position="445"/>
        <end position="462"/>
    </location>
</feature>
<dbReference type="PANTHER" id="PTHR43731:SF14">
    <property type="entry name" value="PRESENILIN-ASSOCIATED RHOMBOID-LIKE PROTEIN, MITOCHONDRIAL"/>
    <property type="match status" value="1"/>
</dbReference>
<keyword evidence="4" id="KW-0378">Hydrolase</keyword>
<dbReference type="eggNOG" id="KOG2980">
    <property type="taxonomic scope" value="Eukaryota"/>
</dbReference>
<dbReference type="InterPro" id="IPR050925">
    <property type="entry name" value="Rhomboid_protease_S54"/>
</dbReference>
<keyword evidence="3 9" id="KW-0812">Transmembrane</keyword>
<feature type="coiled-coil region" evidence="7">
    <location>
        <begin position="142"/>
        <end position="170"/>
    </location>
</feature>
<dbReference type="InterPro" id="IPR022764">
    <property type="entry name" value="Peptidase_S54_rhomboid_dom"/>
</dbReference>
<evidence type="ECO:0000256" key="1">
    <source>
        <dbReference type="ARBA" id="ARBA00004141"/>
    </source>
</evidence>
<gene>
    <name evidence="11" type="ORF">MCYG_08489</name>
</gene>
<dbReference type="InterPro" id="IPR035952">
    <property type="entry name" value="Rhomboid-like_sf"/>
</dbReference>
<dbReference type="PANTHER" id="PTHR43731">
    <property type="entry name" value="RHOMBOID PROTEASE"/>
    <property type="match status" value="1"/>
</dbReference>
<feature type="domain" description="Peptidase S54 rhomboid" evidence="10">
    <location>
        <begin position="339"/>
        <end position="461"/>
    </location>
</feature>
<evidence type="ECO:0000256" key="3">
    <source>
        <dbReference type="ARBA" id="ARBA00022692"/>
    </source>
</evidence>
<feature type="transmembrane region" description="Helical" evidence="9">
    <location>
        <begin position="377"/>
        <end position="396"/>
    </location>
</feature>
<feature type="transmembrane region" description="Helical" evidence="9">
    <location>
        <begin position="318"/>
        <end position="338"/>
    </location>
</feature>
<dbReference type="STRING" id="554155.C5G0L7"/>
<proteinExistence type="inferred from homology"/>
<evidence type="ECO:0000256" key="7">
    <source>
        <dbReference type="SAM" id="Coils"/>
    </source>
</evidence>
<keyword evidence="7" id="KW-0175">Coiled coil</keyword>
<evidence type="ECO:0000313" key="11">
    <source>
        <dbReference type="EMBL" id="EEQ35670.1"/>
    </source>
</evidence>